<keyword evidence="3" id="KW-1185">Reference proteome</keyword>
<dbReference type="OrthoDB" id="366390at2759"/>
<organism evidence="2 3">
    <name type="scientific">Cyanidioschyzon merolae (strain NIES-3377 / 10D)</name>
    <name type="common">Unicellular red alga</name>
    <dbReference type="NCBI Taxonomy" id="280699"/>
    <lineage>
        <taxon>Eukaryota</taxon>
        <taxon>Rhodophyta</taxon>
        <taxon>Bangiophyceae</taxon>
        <taxon>Cyanidiales</taxon>
        <taxon>Cyanidiaceae</taxon>
        <taxon>Cyanidioschyzon</taxon>
    </lineage>
</organism>
<dbReference type="GO" id="GO:0005545">
    <property type="term" value="F:1-phosphatidylinositol binding"/>
    <property type="evidence" value="ECO:0007669"/>
    <property type="project" value="InterPro"/>
</dbReference>
<dbReference type="GO" id="GO:0032050">
    <property type="term" value="F:clathrin heavy chain binding"/>
    <property type="evidence" value="ECO:0007669"/>
    <property type="project" value="TreeGrafter"/>
</dbReference>
<feature type="compositionally biased region" description="Basic and acidic residues" evidence="1">
    <location>
        <begin position="756"/>
        <end position="767"/>
    </location>
</feature>
<reference evidence="2 3" key="1">
    <citation type="journal article" date="2004" name="Nature">
        <title>Genome sequence of the ultrasmall unicellular red alga Cyanidioschyzon merolae 10D.</title>
        <authorList>
            <person name="Matsuzaki M."/>
            <person name="Misumi O."/>
            <person name="Shin-i T."/>
            <person name="Maruyama S."/>
            <person name="Takahara M."/>
            <person name="Miyagishima S."/>
            <person name="Mori T."/>
            <person name="Nishida K."/>
            <person name="Yagisawa F."/>
            <person name="Nishida K."/>
            <person name="Yoshida Y."/>
            <person name="Nishimura Y."/>
            <person name="Nakao S."/>
            <person name="Kobayashi T."/>
            <person name="Momoyama Y."/>
            <person name="Higashiyama T."/>
            <person name="Minoda A."/>
            <person name="Sano M."/>
            <person name="Nomoto H."/>
            <person name="Oishi K."/>
            <person name="Hayashi H."/>
            <person name="Ohta F."/>
            <person name="Nishizaka S."/>
            <person name="Haga S."/>
            <person name="Miura S."/>
            <person name="Morishita T."/>
            <person name="Kabeya Y."/>
            <person name="Terasawa K."/>
            <person name="Suzuki Y."/>
            <person name="Ishii Y."/>
            <person name="Asakawa S."/>
            <person name="Takano H."/>
            <person name="Ohta N."/>
            <person name="Kuroiwa H."/>
            <person name="Tanaka K."/>
            <person name="Shimizu N."/>
            <person name="Sugano S."/>
            <person name="Sato N."/>
            <person name="Nozaki H."/>
            <person name="Ogasawara N."/>
            <person name="Kohara Y."/>
            <person name="Kuroiwa T."/>
        </authorList>
    </citation>
    <scope>NUCLEOTIDE SEQUENCE [LARGE SCALE GENOMIC DNA]</scope>
    <source>
        <strain evidence="2 3">10D</strain>
    </source>
</reference>
<feature type="compositionally biased region" description="Basic and acidic residues" evidence="1">
    <location>
        <begin position="730"/>
        <end position="748"/>
    </location>
</feature>
<dbReference type="InterPro" id="IPR014712">
    <property type="entry name" value="ANTH_dom_sf"/>
</dbReference>
<dbReference type="GO" id="GO:0048268">
    <property type="term" value="P:clathrin coat assembly"/>
    <property type="evidence" value="ECO:0007669"/>
    <property type="project" value="InterPro"/>
</dbReference>
<dbReference type="AlphaFoldDB" id="M1V7X5"/>
<dbReference type="Gene3D" id="1.25.40.90">
    <property type="match status" value="2"/>
</dbReference>
<dbReference type="GO" id="GO:0006900">
    <property type="term" value="P:vesicle budding from membrane"/>
    <property type="evidence" value="ECO:0007669"/>
    <property type="project" value="TreeGrafter"/>
</dbReference>
<feature type="region of interest" description="Disordered" evidence="1">
    <location>
        <begin position="730"/>
        <end position="791"/>
    </location>
</feature>
<dbReference type="InterPro" id="IPR008942">
    <property type="entry name" value="ENTH_VHS"/>
</dbReference>
<dbReference type="InterPro" id="IPR045192">
    <property type="entry name" value="AP180-like"/>
</dbReference>
<dbReference type="Proteomes" id="UP000007014">
    <property type="component" value="Chromosome 20"/>
</dbReference>
<sequence length="915" mass="101189">MVSPGAGPMTAMTMCVTDAHRLDKSVKIDSKLTFYRRYDHVASAVPEQRRIGARRCQKRHEFHIFSFEQKQGTVKLRATRVFFMNVQYEKNSVTPRKNLGTTSETTDRALRAGLPPGDLTGTSASTHPGRAPVPSGSEVSDWTRTSAPGKPLQATTLGNTTKRLTRKISAAFSSDVEAAVLKASKPKYTAPKEKYVLTLLASLQGCGDALFYLLENTQTGGTPEARGTDALTHTTTGGVPLEPGPESSSNNSNSNTPAPRKTAVAILSTKPQYGLNKVSTFHVQRLPHHRQRNPPTGTWSSDGGERAEDVALAVERMLLCGDIVRKLWRHGQERDWRIVCKVLMVAHRLMRDAAHYADSVAFRLWATYYERLQRPARIHDVDSDDACSHPGATRSQRTASDSPMLNLLERLAAHSSGVSPRGQRDWTRRLITRSSQAGAATASGSSVSSETNAEPLPAVAHHVMSLEAVARAFRDESRTRPEATACSLFVREYARYLWTRLESFRILYLGERQESKILDELGDRFASLPPAAERTPCCVDEMGVVSSRLGEELSERVPFERALREVIPVLLYELNAVTEVRLESVVEVATSPVPHAHVNESMASVNVHNEIMQEAARLIVHDAMQLFATLNQMMESVLEQQLLLGSNHLALMRRSRALYRSFVDATNRLREWLASIHRCLLGFDAASAHDKRHGRRALGNAAADAMLRGELEHAPLDLIARGWWANLSDEKPEEDHDGSGDGDHRCRASDTGNVRTAERSETRRESSHAAAAEGRSRGTQQPRERTYSAQAPASGCSSLFLSMGHEPLHTATGSVGVSLNEDSGNAMSKTPSLRDMMKAMETLLRAGAKAQEQSRALCERGPHMTQVIEDELRVLEQTYESCKSALEKLYQKKREEILTRPLQVLRVADARRPSV</sequence>
<dbReference type="GO" id="GO:0005546">
    <property type="term" value="F:phosphatidylinositol-4,5-bisphosphate binding"/>
    <property type="evidence" value="ECO:0007669"/>
    <property type="project" value="TreeGrafter"/>
</dbReference>
<feature type="compositionally biased region" description="Low complexity" evidence="1">
    <location>
        <begin position="434"/>
        <end position="449"/>
    </location>
</feature>
<dbReference type="PANTHER" id="PTHR22951">
    <property type="entry name" value="CLATHRIN ASSEMBLY PROTEIN"/>
    <property type="match status" value="1"/>
</dbReference>
<feature type="compositionally biased region" description="Polar residues" evidence="1">
    <location>
        <begin position="137"/>
        <end position="146"/>
    </location>
</feature>
<evidence type="ECO:0000256" key="1">
    <source>
        <dbReference type="SAM" id="MobiDB-lite"/>
    </source>
</evidence>
<dbReference type="HOGENOM" id="CLU_318169_0_0_1"/>
<dbReference type="PANTHER" id="PTHR22951:SF5">
    <property type="entry name" value="PHOSPHATIDYLINOSITOL-BINDING CLATHRIN ASSEMBLY PROTEIN LAP"/>
    <property type="match status" value="1"/>
</dbReference>
<dbReference type="RefSeq" id="XP_005539516.1">
    <property type="nucleotide sequence ID" value="XM_005539459.1"/>
</dbReference>
<dbReference type="GO" id="GO:0005905">
    <property type="term" value="C:clathrin-coated pit"/>
    <property type="evidence" value="ECO:0007669"/>
    <property type="project" value="TreeGrafter"/>
</dbReference>
<evidence type="ECO:0000313" key="3">
    <source>
        <dbReference type="Proteomes" id="UP000007014"/>
    </source>
</evidence>
<gene>
    <name evidence="2" type="ORF">CYME_CMT568C</name>
</gene>
<dbReference type="GO" id="GO:0072583">
    <property type="term" value="P:clathrin-dependent endocytosis"/>
    <property type="evidence" value="ECO:0007669"/>
    <property type="project" value="InterPro"/>
</dbReference>
<dbReference type="GO" id="GO:0000149">
    <property type="term" value="F:SNARE binding"/>
    <property type="evidence" value="ECO:0007669"/>
    <property type="project" value="TreeGrafter"/>
</dbReference>
<protein>
    <recommendedName>
        <fullName evidence="4">ENTH domain-containing protein</fullName>
    </recommendedName>
</protein>
<feature type="region of interest" description="Disordered" evidence="1">
    <location>
        <begin position="434"/>
        <end position="453"/>
    </location>
</feature>
<feature type="region of interest" description="Disordered" evidence="1">
    <location>
        <begin position="221"/>
        <end position="260"/>
    </location>
</feature>
<proteinExistence type="predicted"/>
<feature type="region of interest" description="Disordered" evidence="1">
    <location>
        <begin position="94"/>
        <end position="160"/>
    </location>
</feature>
<dbReference type="GO" id="GO:0030136">
    <property type="term" value="C:clathrin-coated vesicle"/>
    <property type="evidence" value="ECO:0007669"/>
    <property type="project" value="InterPro"/>
</dbReference>
<dbReference type="KEGG" id="cme:CYME_CMT568C"/>
<reference evidence="2 3" key="2">
    <citation type="journal article" date="2007" name="BMC Biol.">
        <title>A 100%-complete sequence reveals unusually simple genomic features in the hot-spring red alga Cyanidioschyzon merolae.</title>
        <authorList>
            <person name="Nozaki H."/>
            <person name="Takano H."/>
            <person name="Misumi O."/>
            <person name="Terasawa K."/>
            <person name="Matsuzaki M."/>
            <person name="Maruyama S."/>
            <person name="Nishida K."/>
            <person name="Yagisawa F."/>
            <person name="Yoshida Y."/>
            <person name="Fujiwara T."/>
            <person name="Takio S."/>
            <person name="Tamura K."/>
            <person name="Chung S.J."/>
            <person name="Nakamura S."/>
            <person name="Kuroiwa H."/>
            <person name="Tanaka K."/>
            <person name="Sato N."/>
            <person name="Kuroiwa T."/>
        </authorList>
    </citation>
    <scope>NUCLEOTIDE SEQUENCE [LARGE SCALE GENOMIC DNA]</scope>
    <source>
        <strain evidence="2 3">10D</strain>
    </source>
</reference>
<dbReference type="Gene3D" id="1.20.58.150">
    <property type="entry name" value="ANTH domain"/>
    <property type="match status" value="1"/>
</dbReference>
<dbReference type="GeneID" id="16997716"/>
<dbReference type="EMBL" id="AP006502">
    <property type="protein sequence ID" value="BAM83480.1"/>
    <property type="molecule type" value="Genomic_DNA"/>
</dbReference>
<feature type="region of interest" description="Disordered" evidence="1">
    <location>
        <begin position="381"/>
        <end position="400"/>
    </location>
</feature>
<evidence type="ECO:0008006" key="4">
    <source>
        <dbReference type="Google" id="ProtNLM"/>
    </source>
</evidence>
<evidence type="ECO:0000313" key="2">
    <source>
        <dbReference type="EMBL" id="BAM83480.1"/>
    </source>
</evidence>
<accession>M1V7X5</accession>
<feature type="compositionally biased region" description="Polar residues" evidence="1">
    <location>
        <begin position="94"/>
        <end position="104"/>
    </location>
</feature>
<name>M1V7X5_CYAM1</name>
<dbReference type="Gramene" id="CMT568CT">
    <property type="protein sequence ID" value="CMT568CT"/>
    <property type="gene ID" value="CMT568C"/>
</dbReference>